<proteinExistence type="predicted"/>
<keyword evidence="4" id="KW-0443">Lipid metabolism</keyword>
<protein>
    <submittedName>
        <fullName evidence="6">Ornithine-acyl[acyl carrier protein] N-acyltrans ferase</fullName>
    </submittedName>
</protein>
<dbReference type="GO" id="GO:0016746">
    <property type="term" value="F:acyltransferase activity"/>
    <property type="evidence" value="ECO:0007669"/>
    <property type="project" value="UniProtKB-KW"/>
</dbReference>
<dbReference type="Pfam" id="PF13444">
    <property type="entry name" value="Acetyltransf_5"/>
    <property type="match status" value="1"/>
</dbReference>
<evidence type="ECO:0000256" key="5">
    <source>
        <dbReference type="ARBA" id="ARBA00023315"/>
    </source>
</evidence>
<dbReference type="InterPro" id="IPR052351">
    <property type="entry name" value="Ornithine_N-alpha-AT"/>
</dbReference>
<dbReference type="STRING" id="228230.RMCC_3652"/>
<reference evidence="7" key="1">
    <citation type="journal article" date="2016" name="Genome Announc.">
        <title>Draft Genome Sequences of Five Rapidly Growing Mycobacterium Species, M. thermoresistibile, M. fortuitum subsp. acetamidolyticum, M. canariasense, M. brisbanense, and M. novocastrense.</title>
        <authorList>
            <person name="Katahira K."/>
            <person name="Ogura Y."/>
            <person name="Gotoh Y."/>
            <person name="Hayashi T."/>
        </authorList>
    </citation>
    <scope>NUCLEOTIDE SEQUENCE [LARGE SCALE GENOMIC DNA]</scope>
    <source>
        <strain evidence="7">JCM15298</strain>
    </source>
</reference>
<evidence type="ECO:0000256" key="4">
    <source>
        <dbReference type="ARBA" id="ARBA00023098"/>
    </source>
</evidence>
<keyword evidence="3" id="KW-0808">Transferase</keyword>
<name>A0A100WEC7_MYCCR</name>
<dbReference type="OrthoDB" id="9787072at2"/>
<reference evidence="7" key="2">
    <citation type="submission" date="2016-02" db="EMBL/GenBank/DDBJ databases">
        <title>Draft genome sequence of five rapidly growing Mycobacterium species.</title>
        <authorList>
            <person name="Katahira K."/>
            <person name="Gotou Y."/>
            <person name="Iida K."/>
            <person name="Ogura Y."/>
            <person name="Hayashi T."/>
        </authorList>
    </citation>
    <scope>NUCLEOTIDE SEQUENCE [LARGE SCALE GENOMIC DNA]</scope>
    <source>
        <strain evidence="7">JCM15298</strain>
    </source>
</reference>
<gene>
    <name evidence="6" type="ORF">RMCC_3652</name>
</gene>
<evidence type="ECO:0000256" key="1">
    <source>
        <dbReference type="ARBA" id="ARBA00005189"/>
    </source>
</evidence>
<dbReference type="SUPFAM" id="SSF55729">
    <property type="entry name" value="Acyl-CoA N-acyltransferases (Nat)"/>
    <property type="match status" value="1"/>
</dbReference>
<dbReference type="Gene3D" id="3.40.630.30">
    <property type="match status" value="1"/>
</dbReference>
<comment type="pathway">
    <text evidence="1">Lipid metabolism.</text>
</comment>
<comment type="caution">
    <text evidence="6">The sequence shown here is derived from an EMBL/GenBank/DDBJ whole genome shotgun (WGS) entry which is preliminary data.</text>
</comment>
<dbReference type="GO" id="GO:0006629">
    <property type="term" value="P:lipid metabolic process"/>
    <property type="evidence" value="ECO:0007669"/>
    <property type="project" value="UniProtKB-KW"/>
</dbReference>
<evidence type="ECO:0000313" key="6">
    <source>
        <dbReference type="EMBL" id="GAS96686.1"/>
    </source>
</evidence>
<keyword evidence="2" id="KW-0444">Lipid biosynthesis</keyword>
<dbReference type="EMBL" id="BCSY01000057">
    <property type="protein sequence ID" value="GAS96686.1"/>
    <property type="molecule type" value="Genomic_DNA"/>
</dbReference>
<evidence type="ECO:0000256" key="2">
    <source>
        <dbReference type="ARBA" id="ARBA00022516"/>
    </source>
</evidence>
<dbReference type="PANTHER" id="PTHR37323:SF1">
    <property type="entry name" value="L-ORNITHINE N(ALPHA)-ACYLTRANSFERASE"/>
    <property type="match status" value="1"/>
</dbReference>
<dbReference type="Proteomes" id="UP000069443">
    <property type="component" value="Unassembled WGS sequence"/>
</dbReference>
<dbReference type="AlphaFoldDB" id="A0A100WEC7"/>
<dbReference type="PANTHER" id="PTHR37323">
    <property type="entry name" value="GCN5-RELATED N-ACETYLTRANSFERASE"/>
    <property type="match status" value="1"/>
</dbReference>
<sequence length="269" mass="29173">MMRGGVLIPATESGRYSIVISDDPAEIEAAQRLRYLTFAEELGAALPHAVRGPRTGEMIDVDQFDEHSDHLLAREESTGHIVGCYRLLPPDGAQAAGGVFTDTIFEVSPGIDALRPSLVELGRASVHPDHRSGAVMGLLWAGILRYQELTGHLWAIGCLSVRMEAGGPRGALVRGVLDEAYRAHPAPAQFRVVPRNPVRVNGLSLTDMPSPGRVRLPPMVAGSLRIGGVICGEPSYDPDFDMADFVVLINRDMVRGRYLERLSRTHVPA</sequence>
<keyword evidence="5" id="KW-0012">Acyltransferase</keyword>
<dbReference type="RefSeq" id="WP_062657668.1">
    <property type="nucleotide sequence ID" value="NZ_BCSY01000057.1"/>
</dbReference>
<keyword evidence="7" id="KW-1185">Reference proteome</keyword>
<organism evidence="6 7">
    <name type="scientific">Mycolicibacterium canariasense</name>
    <name type="common">Mycobacterium canariasense</name>
    <dbReference type="NCBI Taxonomy" id="228230"/>
    <lineage>
        <taxon>Bacteria</taxon>
        <taxon>Bacillati</taxon>
        <taxon>Actinomycetota</taxon>
        <taxon>Actinomycetes</taxon>
        <taxon>Mycobacteriales</taxon>
        <taxon>Mycobacteriaceae</taxon>
        <taxon>Mycolicibacterium</taxon>
    </lineage>
</organism>
<evidence type="ECO:0000256" key="3">
    <source>
        <dbReference type="ARBA" id="ARBA00022679"/>
    </source>
</evidence>
<evidence type="ECO:0000313" key="7">
    <source>
        <dbReference type="Proteomes" id="UP000069443"/>
    </source>
</evidence>
<accession>A0A100WEC7</accession>
<dbReference type="InterPro" id="IPR016181">
    <property type="entry name" value="Acyl_CoA_acyltransferase"/>
</dbReference>